<keyword evidence="6 10" id="KW-0067">ATP-binding</keyword>
<dbReference type="InterPro" id="IPR046885">
    <property type="entry name" value="MnmA-like_C"/>
</dbReference>
<dbReference type="Pfam" id="PF03054">
    <property type="entry name" value="tRNA_Me_trans"/>
    <property type="match status" value="1"/>
</dbReference>
<evidence type="ECO:0000256" key="1">
    <source>
        <dbReference type="ARBA" id="ARBA00022490"/>
    </source>
</evidence>
<evidence type="ECO:0000256" key="3">
    <source>
        <dbReference type="ARBA" id="ARBA00022679"/>
    </source>
</evidence>
<keyword evidence="2 10" id="KW-0820">tRNA-binding</keyword>
<evidence type="ECO:0000256" key="6">
    <source>
        <dbReference type="ARBA" id="ARBA00022840"/>
    </source>
</evidence>
<evidence type="ECO:0000313" key="13">
    <source>
        <dbReference type="EMBL" id="BBY65959.1"/>
    </source>
</evidence>
<dbReference type="GO" id="GO:0005737">
    <property type="term" value="C:cytoplasm"/>
    <property type="evidence" value="ECO:0007669"/>
    <property type="project" value="UniProtKB-SubCell"/>
</dbReference>
<dbReference type="FunFam" id="3.40.50.620:FF:000057">
    <property type="entry name" value="tRNA-specific 2-thiouridylase MnmA"/>
    <property type="match status" value="1"/>
</dbReference>
<dbReference type="PANTHER" id="PTHR11933:SF5">
    <property type="entry name" value="MITOCHONDRIAL TRNA-SPECIFIC 2-THIOURIDYLASE 1"/>
    <property type="match status" value="1"/>
</dbReference>
<feature type="binding site" evidence="10">
    <location>
        <position position="32"/>
    </location>
    <ligand>
        <name>ATP</name>
        <dbReference type="ChEBI" id="CHEBI:30616"/>
    </ligand>
</feature>
<evidence type="ECO:0000313" key="14">
    <source>
        <dbReference type="Proteomes" id="UP000467148"/>
    </source>
</evidence>
<dbReference type="Proteomes" id="UP000467148">
    <property type="component" value="Chromosome"/>
</dbReference>
<feature type="binding site" evidence="10">
    <location>
        <position position="125"/>
    </location>
    <ligand>
        <name>ATP</name>
        <dbReference type="ChEBI" id="CHEBI:30616"/>
    </ligand>
</feature>
<comment type="subcellular location">
    <subcellularLocation>
        <location evidence="10">Cytoplasm</location>
    </subcellularLocation>
</comment>
<dbReference type="SUPFAM" id="SSF52402">
    <property type="entry name" value="Adenine nucleotide alpha hydrolases-like"/>
    <property type="match status" value="1"/>
</dbReference>
<dbReference type="InterPro" id="IPR004506">
    <property type="entry name" value="MnmA-like"/>
</dbReference>
<dbReference type="CDD" id="cd01998">
    <property type="entry name" value="MnmA_TRMU-like"/>
    <property type="match status" value="1"/>
</dbReference>
<dbReference type="RefSeq" id="WP_163749954.1">
    <property type="nucleotide sequence ID" value="NZ_AP022596.1"/>
</dbReference>
<dbReference type="KEGG" id="mhev:MHEL_42020"/>
<comment type="catalytic activity">
    <reaction evidence="9 10">
        <text>S-sulfanyl-L-cysteinyl-[protein] + uridine(34) in tRNA + AH2 + ATP = 2-thiouridine(34) in tRNA + L-cysteinyl-[protein] + A + AMP + diphosphate + H(+)</text>
        <dbReference type="Rhea" id="RHEA:47032"/>
        <dbReference type="Rhea" id="RHEA-COMP:10131"/>
        <dbReference type="Rhea" id="RHEA-COMP:11726"/>
        <dbReference type="Rhea" id="RHEA-COMP:11727"/>
        <dbReference type="Rhea" id="RHEA-COMP:11728"/>
        <dbReference type="ChEBI" id="CHEBI:13193"/>
        <dbReference type="ChEBI" id="CHEBI:15378"/>
        <dbReference type="ChEBI" id="CHEBI:17499"/>
        <dbReference type="ChEBI" id="CHEBI:29950"/>
        <dbReference type="ChEBI" id="CHEBI:30616"/>
        <dbReference type="ChEBI" id="CHEBI:33019"/>
        <dbReference type="ChEBI" id="CHEBI:61963"/>
        <dbReference type="ChEBI" id="CHEBI:65315"/>
        <dbReference type="ChEBI" id="CHEBI:87170"/>
        <dbReference type="ChEBI" id="CHEBI:456215"/>
        <dbReference type="EC" id="2.8.1.13"/>
    </reaction>
</comment>
<dbReference type="GO" id="GO:0005524">
    <property type="term" value="F:ATP binding"/>
    <property type="evidence" value="ECO:0007669"/>
    <property type="project" value="UniProtKB-KW"/>
</dbReference>
<keyword evidence="1 10" id="KW-0963">Cytoplasm</keyword>
<dbReference type="HAMAP" id="MF_00144">
    <property type="entry name" value="tRNA_thiouridyl_MnmA"/>
    <property type="match status" value="1"/>
</dbReference>
<dbReference type="Gene3D" id="3.40.50.620">
    <property type="entry name" value="HUPs"/>
    <property type="match status" value="1"/>
</dbReference>
<proteinExistence type="inferred from homology"/>
<dbReference type="AlphaFoldDB" id="A0A7I7TBX9"/>
<feature type="active site" description="Cysteine persulfide intermediate" evidence="10">
    <location>
        <position position="193"/>
    </location>
</feature>
<evidence type="ECO:0000256" key="10">
    <source>
        <dbReference type="HAMAP-Rule" id="MF_00144"/>
    </source>
</evidence>
<reference evidence="13 14" key="1">
    <citation type="journal article" date="2019" name="Emerg. Microbes Infect.">
        <title>Comprehensive subspecies identification of 175 nontuberculous mycobacteria species based on 7547 genomic profiles.</title>
        <authorList>
            <person name="Matsumoto Y."/>
            <person name="Kinjo T."/>
            <person name="Motooka D."/>
            <person name="Nabeya D."/>
            <person name="Jung N."/>
            <person name="Uechi K."/>
            <person name="Horii T."/>
            <person name="Iida T."/>
            <person name="Fujita J."/>
            <person name="Nakamura S."/>
        </authorList>
    </citation>
    <scope>NUCLEOTIDE SEQUENCE [LARGE SCALE GENOMIC DNA]</scope>
    <source>
        <strain evidence="13 14">JCM 30396</strain>
    </source>
</reference>
<evidence type="ECO:0000256" key="5">
    <source>
        <dbReference type="ARBA" id="ARBA00022741"/>
    </source>
</evidence>
<evidence type="ECO:0000256" key="7">
    <source>
        <dbReference type="ARBA" id="ARBA00022884"/>
    </source>
</evidence>
<evidence type="ECO:0000256" key="4">
    <source>
        <dbReference type="ARBA" id="ARBA00022694"/>
    </source>
</evidence>
<comment type="similarity">
    <text evidence="10">Belongs to the MnmA/TRMU family.</text>
</comment>
<dbReference type="EMBL" id="AP022596">
    <property type="protein sequence ID" value="BBY65959.1"/>
    <property type="molecule type" value="Genomic_DNA"/>
</dbReference>
<keyword evidence="3 10" id="KW-0808">Transferase</keyword>
<feature type="site" description="Interaction with tRNA" evidence="10">
    <location>
        <position position="126"/>
    </location>
</feature>
<dbReference type="Gene3D" id="2.40.30.10">
    <property type="entry name" value="Translation factors"/>
    <property type="match status" value="1"/>
</dbReference>
<evidence type="ECO:0000256" key="2">
    <source>
        <dbReference type="ARBA" id="ARBA00022555"/>
    </source>
</evidence>
<evidence type="ECO:0000256" key="9">
    <source>
        <dbReference type="ARBA" id="ARBA00051542"/>
    </source>
</evidence>
<keyword evidence="5 10" id="KW-0547">Nucleotide-binding</keyword>
<dbReference type="Gene3D" id="2.30.30.280">
    <property type="entry name" value="Adenine nucleotide alpha hydrolases-like domains"/>
    <property type="match status" value="1"/>
</dbReference>
<evidence type="ECO:0000256" key="8">
    <source>
        <dbReference type="ARBA" id="ARBA00023157"/>
    </source>
</evidence>
<feature type="region of interest" description="Interaction with tRNA" evidence="10">
    <location>
        <begin position="143"/>
        <end position="145"/>
    </location>
</feature>
<dbReference type="GO" id="GO:0000049">
    <property type="term" value="F:tRNA binding"/>
    <property type="evidence" value="ECO:0007669"/>
    <property type="project" value="UniProtKB-KW"/>
</dbReference>
<keyword evidence="14" id="KW-1185">Reference proteome</keyword>
<name>A0A7I7TBX9_9MYCO</name>
<accession>A0A7I7TBX9</accession>
<dbReference type="GO" id="GO:0002143">
    <property type="term" value="P:tRNA wobble position uridine thiolation"/>
    <property type="evidence" value="ECO:0007669"/>
    <property type="project" value="TreeGrafter"/>
</dbReference>
<keyword evidence="7 10" id="KW-0694">RNA-binding</keyword>
<dbReference type="NCBIfam" id="NF001138">
    <property type="entry name" value="PRK00143.1"/>
    <property type="match status" value="1"/>
</dbReference>
<dbReference type="InterPro" id="IPR046884">
    <property type="entry name" value="MnmA-like_central"/>
</dbReference>
<dbReference type="Pfam" id="PF20259">
    <property type="entry name" value="tRNA_Me_trans_M"/>
    <property type="match status" value="1"/>
</dbReference>
<feature type="binding site" evidence="10">
    <location>
        <begin position="6"/>
        <end position="13"/>
    </location>
    <ligand>
        <name>ATP</name>
        <dbReference type="ChEBI" id="CHEBI:30616"/>
    </ligand>
</feature>
<comment type="caution">
    <text evidence="10">Lacks conserved residue(s) required for the propagation of feature annotation.</text>
</comment>
<dbReference type="NCBIfam" id="TIGR00420">
    <property type="entry name" value="trmU"/>
    <property type="match status" value="1"/>
</dbReference>
<feature type="active site" description="Nucleophile" evidence="10">
    <location>
        <position position="101"/>
    </location>
</feature>
<protein>
    <recommendedName>
        <fullName evidence="10">tRNA-specific 2-thiouridylase MnmA</fullName>
        <ecNumber evidence="10">2.8.1.13</ecNumber>
    </recommendedName>
</protein>
<dbReference type="InterPro" id="IPR023382">
    <property type="entry name" value="MnmA-like_central_sf"/>
</dbReference>
<keyword evidence="8" id="KW-1015">Disulfide bond</keyword>
<organism evidence="13 14">
    <name type="scientific">Mycolicibacterium helvum</name>
    <dbReference type="NCBI Taxonomy" id="1534349"/>
    <lineage>
        <taxon>Bacteria</taxon>
        <taxon>Bacillati</taxon>
        <taxon>Actinomycetota</taxon>
        <taxon>Actinomycetes</taxon>
        <taxon>Mycobacteriales</taxon>
        <taxon>Mycobacteriaceae</taxon>
        <taxon>Mycolicibacterium</taxon>
    </lineage>
</organism>
<dbReference type="GO" id="GO:0103016">
    <property type="term" value="F:tRNA-uridine 2-sulfurtransferase activity"/>
    <property type="evidence" value="ECO:0007669"/>
    <property type="project" value="UniProtKB-EC"/>
</dbReference>
<keyword evidence="4 10" id="KW-0819">tRNA processing</keyword>
<evidence type="ECO:0000259" key="11">
    <source>
        <dbReference type="Pfam" id="PF20258"/>
    </source>
</evidence>
<dbReference type="EC" id="2.8.1.13" evidence="10"/>
<feature type="domain" description="tRNA-specific 2-thiouridylase MnmA-like central" evidence="12">
    <location>
        <begin position="202"/>
        <end position="268"/>
    </location>
</feature>
<dbReference type="PANTHER" id="PTHR11933">
    <property type="entry name" value="TRNA 5-METHYLAMINOMETHYL-2-THIOURIDYLATE -METHYLTRANSFERASE"/>
    <property type="match status" value="1"/>
</dbReference>
<feature type="domain" description="tRNA-specific 2-thiouridylase MnmA-like C-terminal" evidence="11">
    <location>
        <begin position="276"/>
        <end position="354"/>
    </location>
</feature>
<gene>
    <name evidence="10 13" type="primary">mnmA</name>
    <name evidence="13" type="ORF">MHEL_42020</name>
</gene>
<feature type="site" description="Interaction with tRNA" evidence="10">
    <location>
        <position position="334"/>
    </location>
</feature>
<dbReference type="InterPro" id="IPR014729">
    <property type="entry name" value="Rossmann-like_a/b/a_fold"/>
</dbReference>
<comment type="function">
    <text evidence="10">Catalyzes the 2-thiolation of uridine at the wobble position (U34) of tRNA, leading to the formation of s(2)U34.</text>
</comment>
<sequence length="361" mass="37729">MRVLAAMSGGVDSSVAAARMVDAGHEVVGVHLALSKAPGALRTGSRGCCSKEDAGDARRVADVLGIPFYVWDFADKFAEDVIDDFVSSYERGETPNPCVRCNEKIKFSALAAKALALGFDVVATGHYARLSQGRLRRAVDAEKDQSYVLGVLTAQQLRHAAFPVGDTPKPAIREEAARRGLLVADKPDSHDICFIPSGDTQAFLGARIGVRRGTVVDDASGAVLAEHDGVHGFTIGQRKGLGIAGPGPDGLPRYVTGIDADSQTVRVGSVEDLQVHSLTGTQPVFTAGVAPEGPVECEVQVRAHGGVVPAVAEVVGDELRVALRTPLRGVAPGQTLVLYRPDPAGDEVIGSATILNRPGSC</sequence>
<dbReference type="Pfam" id="PF20258">
    <property type="entry name" value="tRNA_Me_trans_C"/>
    <property type="match status" value="1"/>
</dbReference>
<evidence type="ECO:0000259" key="12">
    <source>
        <dbReference type="Pfam" id="PF20259"/>
    </source>
</evidence>